<sequence>MAKKQDTEYKYWCKFQEENCSYCWGTVFNSTPQKFKNKYNAVCYIEDVDKAVGVGVFLRTLGYKIQNMHHPRIFYDVCSLNHTLYVAEFGISYNGADRENPLEFITKWVFDRNKERAEGKEFCYQNEFIDCGDNVELLKAVASLTDVDDLNQPFIRTLPNGEEDWYINTQWKHFETDCNVE</sequence>
<proteinExistence type="predicted"/>
<evidence type="ECO:0000313" key="1">
    <source>
        <dbReference type="EMBL" id="DAF43886.1"/>
    </source>
</evidence>
<dbReference type="EMBL" id="BK032510">
    <property type="protein sequence ID" value="DAF43886.1"/>
    <property type="molecule type" value="Genomic_DNA"/>
</dbReference>
<reference evidence="1" key="1">
    <citation type="journal article" date="2021" name="Proc. Natl. Acad. Sci. U.S.A.">
        <title>A Catalog of Tens of Thousands of Viruses from Human Metagenomes Reveals Hidden Associations with Chronic Diseases.</title>
        <authorList>
            <person name="Tisza M.J."/>
            <person name="Buck C.B."/>
        </authorList>
    </citation>
    <scope>NUCLEOTIDE SEQUENCE</scope>
    <source>
        <strain evidence="1">CtNQV2</strain>
    </source>
</reference>
<organism evidence="1">
    <name type="scientific">Myoviridae sp. ctNQV2</name>
    <dbReference type="NCBI Taxonomy" id="2827683"/>
    <lineage>
        <taxon>Viruses</taxon>
        <taxon>Duplodnaviria</taxon>
        <taxon>Heunggongvirae</taxon>
        <taxon>Uroviricota</taxon>
        <taxon>Caudoviricetes</taxon>
    </lineage>
</organism>
<accession>A0A8S5RYN4</accession>
<protein>
    <submittedName>
        <fullName evidence="1">Uncharacterized protein</fullName>
    </submittedName>
</protein>
<name>A0A8S5RYN4_9CAUD</name>